<protein>
    <submittedName>
        <fullName evidence="5">Glyoxylate/hydroxypyruvate reductase A</fullName>
    </submittedName>
</protein>
<feature type="domain" description="D-isomer specific 2-hydroxyacid dehydrogenase NAD-binding" evidence="4">
    <location>
        <begin position="131"/>
        <end position="294"/>
    </location>
</feature>
<keyword evidence="5" id="KW-0670">Pyruvate</keyword>
<accession>A0A6A7Y856</accession>
<evidence type="ECO:0000313" key="5">
    <source>
        <dbReference type="EMBL" id="MQT14527.1"/>
    </source>
</evidence>
<proteinExistence type="predicted"/>
<dbReference type="InterPro" id="IPR036291">
    <property type="entry name" value="NAD(P)-bd_dom_sf"/>
</dbReference>
<organism evidence="5 6">
    <name type="scientific">Segnochrobactrum spirostomi</name>
    <dbReference type="NCBI Taxonomy" id="2608987"/>
    <lineage>
        <taxon>Bacteria</taxon>
        <taxon>Pseudomonadati</taxon>
        <taxon>Pseudomonadota</taxon>
        <taxon>Alphaproteobacteria</taxon>
        <taxon>Hyphomicrobiales</taxon>
        <taxon>Segnochrobactraceae</taxon>
        <taxon>Segnochrobactrum</taxon>
    </lineage>
</organism>
<keyword evidence="3" id="KW-0472">Membrane</keyword>
<dbReference type="AlphaFoldDB" id="A0A6A7Y856"/>
<keyword evidence="1" id="KW-0560">Oxidoreductase</keyword>
<name>A0A6A7Y856_9HYPH</name>
<dbReference type="InterPro" id="IPR006140">
    <property type="entry name" value="D-isomer_DH_NAD-bd"/>
</dbReference>
<keyword evidence="2" id="KW-0520">NAD</keyword>
<evidence type="ECO:0000256" key="3">
    <source>
        <dbReference type="SAM" id="Phobius"/>
    </source>
</evidence>
<reference evidence="5 6" key="1">
    <citation type="submission" date="2019-09" db="EMBL/GenBank/DDBJ databases">
        <title>Segnochrobactrum spirostomi gen. nov., sp. nov., isolated from the ciliate Spirostomum cf. yagiui and description of a novel family, Segnochrobactraceae fam. nov. within the order Rhizobiales of the class Alphaproteobacteria.</title>
        <authorList>
            <person name="Akter S."/>
            <person name="Shazib S.U.A."/>
            <person name="Shin M.K."/>
        </authorList>
    </citation>
    <scope>NUCLEOTIDE SEQUENCE [LARGE SCALE GENOMIC DNA]</scope>
    <source>
        <strain evidence="5 6">Sp-1</strain>
    </source>
</reference>
<dbReference type="Pfam" id="PF02826">
    <property type="entry name" value="2-Hacid_dh_C"/>
    <property type="match status" value="1"/>
</dbReference>
<evidence type="ECO:0000256" key="2">
    <source>
        <dbReference type="ARBA" id="ARBA00023027"/>
    </source>
</evidence>
<dbReference type="GO" id="GO:0051287">
    <property type="term" value="F:NAD binding"/>
    <property type="evidence" value="ECO:0007669"/>
    <property type="project" value="InterPro"/>
</dbReference>
<keyword evidence="6" id="KW-1185">Reference proteome</keyword>
<feature type="transmembrane region" description="Helical" evidence="3">
    <location>
        <begin position="156"/>
        <end position="177"/>
    </location>
</feature>
<evidence type="ECO:0000313" key="6">
    <source>
        <dbReference type="Proteomes" id="UP000332515"/>
    </source>
</evidence>
<evidence type="ECO:0000256" key="1">
    <source>
        <dbReference type="ARBA" id="ARBA00023002"/>
    </source>
</evidence>
<dbReference type="EMBL" id="VWNA01000001">
    <property type="protein sequence ID" value="MQT14527.1"/>
    <property type="molecule type" value="Genomic_DNA"/>
</dbReference>
<dbReference type="PANTHER" id="PTHR43333:SF1">
    <property type="entry name" value="D-ISOMER SPECIFIC 2-HYDROXYACID DEHYDROGENASE NAD-BINDING DOMAIN-CONTAINING PROTEIN"/>
    <property type="match status" value="1"/>
</dbReference>
<dbReference type="SUPFAM" id="SSF51735">
    <property type="entry name" value="NAD(P)-binding Rossmann-fold domains"/>
    <property type="match status" value="1"/>
</dbReference>
<keyword evidence="3" id="KW-0812">Transmembrane</keyword>
<dbReference type="PANTHER" id="PTHR43333">
    <property type="entry name" value="2-HACID_DH_C DOMAIN-CONTAINING PROTEIN"/>
    <property type="match status" value="1"/>
</dbReference>
<sequence>MAGAPPTCRNGLLGGAEVVRVLLADPLAHGEDFCAALAAGVPDLATWCWPDEPVNGSYDVLAAWQLPDAFPPLPDSLALVFCFGAGADHLLADPRIPSHVPIVRLIDGGQAAELADYVCHAAFAFLLDDQKYRIDQARGVWAPVFARRRTRAEARVAVLGLGPIGMTAATALAAAGFRVHAWSRTPRQVKGIETFSGLERLGDCVDGADVLVNLLPLAPETAGILAAPLFARLAPGAYLVSLGRGKHLDEAALREALDMGQIGCAFIDAFAEEPLPSTHWMWSHPRIRLTPHIGGLPTPEGAARSLAAAIDALQQGAPLPGLVRTAAPTPS</sequence>
<dbReference type="Gene3D" id="3.40.50.720">
    <property type="entry name" value="NAD(P)-binding Rossmann-like Domain"/>
    <property type="match status" value="2"/>
</dbReference>
<evidence type="ECO:0000259" key="4">
    <source>
        <dbReference type="Pfam" id="PF02826"/>
    </source>
</evidence>
<comment type="caution">
    <text evidence="5">The sequence shown here is derived from an EMBL/GenBank/DDBJ whole genome shotgun (WGS) entry which is preliminary data.</text>
</comment>
<keyword evidence="3" id="KW-1133">Transmembrane helix</keyword>
<dbReference type="Proteomes" id="UP000332515">
    <property type="component" value="Unassembled WGS sequence"/>
</dbReference>
<dbReference type="GO" id="GO:0016491">
    <property type="term" value="F:oxidoreductase activity"/>
    <property type="evidence" value="ECO:0007669"/>
    <property type="project" value="UniProtKB-KW"/>
</dbReference>
<gene>
    <name evidence="5" type="ORF">F0357_18090</name>
</gene>